<keyword evidence="3" id="KW-1185">Reference proteome</keyword>
<protein>
    <submittedName>
        <fullName evidence="2">Nuclear transport factor 2 family protein</fullName>
    </submittedName>
</protein>
<accession>A0A3M0G4S5</accession>
<gene>
    <name evidence="2" type="ORF">EAX62_08985</name>
</gene>
<dbReference type="Pfam" id="PF12680">
    <property type="entry name" value="SnoaL_2"/>
    <property type="match status" value="1"/>
</dbReference>
<feature type="domain" description="SnoaL-like" evidence="1">
    <location>
        <begin position="24"/>
        <end position="127"/>
    </location>
</feature>
<organism evidence="2 3">
    <name type="scientific">Tessaracoccus antarcticus</name>
    <dbReference type="NCBI Taxonomy" id="2479848"/>
    <lineage>
        <taxon>Bacteria</taxon>
        <taxon>Bacillati</taxon>
        <taxon>Actinomycetota</taxon>
        <taxon>Actinomycetes</taxon>
        <taxon>Propionibacteriales</taxon>
        <taxon>Propionibacteriaceae</taxon>
        <taxon>Tessaracoccus</taxon>
    </lineage>
</organism>
<dbReference type="SUPFAM" id="SSF54427">
    <property type="entry name" value="NTF2-like"/>
    <property type="match status" value="1"/>
</dbReference>
<proteinExistence type="predicted"/>
<comment type="caution">
    <text evidence="2">The sequence shown here is derived from an EMBL/GenBank/DDBJ whole genome shotgun (WGS) entry which is preliminary data.</text>
</comment>
<name>A0A3M0G4S5_9ACTN</name>
<evidence type="ECO:0000259" key="1">
    <source>
        <dbReference type="Pfam" id="PF12680"/>
    </source>
</evidence>
<evidence type="ECO:0000313" key="3">
    <source>
        <dbReference type="Proteomes" id="UP000275256"/>
    </source>
</evidence>
<dbReference type="InterPro" id="IPR037401">
    <property type="entry name" value="SnoaL-like"/>
</dbReference>
<dbReference type="EMBL" id="REFW01000002">
    <property type="protein sequence ID" value="RMB59865.1"/>
    <property type="molecule type" value="Genomic_DNA"/>
</dbReference>
<dbReference type="AlphaFoldDB" id="A0A3M0G4S5"/>
<evidence type="ECO:0000313" key="2">
    <source>
        <dbReference type="EMBL" id="RMB59865.1"/>
    </source>
</evidence>
<dbReference type="Gene3D" id="3.10.450.50">
    <property type="match status" value="1"/>
</dbReference>
<dbReference type="InterPro" id="IPR032710">
    <property type="entry name" value="NTF2-like_dom_sf"/>
</dbReference>
<reference evidence="2 3" key="1">
    <citation type="submission" date="2018-10" db="EMBL/GenBank/DDBJ databases">
        <title>Tessaracoccus antarcticuss sp. nov., isolated from sediment.</title>
        <authorList>
            <person name="Zhou L.Y."/>
            <person name="Du Z.J."/>
        </authorList>
    </citation>
    <scope>NUCLEOTIDE SEQUENCE [LARGE SCALE GENOMIC DNA]</scope>
    <source>
        <strain evidence="2 3">JDX10</strain>
    </source>
</reference>
<sequence length="163" mass="17607">MAGHMSESSARASTHRPTLRALLDQMLEATMAKDKAAVLATFAPDAVFTDPHYPNPEMRGLDDIAAGLDWGFLGMERFGFTVVGSFMSEDGNSGAIEMDCEHVLASGRTLTFPQVFVAGMEEGLLVRVRAYEPYGPGGVAMAAIRVQNWLLRLRRKTAGGGRS</sequence>
<dbReference type="Proteomes" id="UP000275256">
    <property type="component" value="Unassembled WGS sequence"/>
</dbReference>